<evidence type="ECO:0000256" key="1">
    <source>
        <dbReference type="SAM" id="MobiDB-lite"/>
    </source>
</evidence>
<reference evidence="2" key="1">
    <citation type="submission" date="2020-09" db="EMBL/GenBank/DDBJ databases">
        <title>Genome-Enabled Discovery of Anthraquinone Biosynthesis in Senna tora.</title>
        <authorList>
            <person name="Kang S.-H."/>
            <person name="Pandey R.P."/>
            <person name="Lee C.-M."/>
            <person name="Sim J.-S."/>
            <person name="Jeong J.-T."/>
            <person name="Choi B.-S."/>
            <person name="Jung M."/>
            <person name="Ginzburg D."/>
            <person name="Zhao K."/>
            <person name="Won S.Y."/>
            <person name="Oh T.-J."/>
            <person name="Yu Y."/>
            <person name="Kim N.-H."/>
            <person name="Lee O.R."/>
            <person name="Lee T.-H."/>
            <person name="Bashyal P."/>
            <person name="Kim T.-S."/>
            <person name="Lee W.-H."/>
            <person name="Kawkins C."/>
            <person name="Kim C.-K."/>
            <person name="Kim J.S."/>
            <person name="Ahn B.O."/>
            <person name="Rhee S.Y."/>
            <person name="Sohng J.K."/>
        </authorList>
    </citation>
    <scope>NUCLEOTIDE SEQUENCE</scope>
    <source>
        <tissue evidence="2">Leaf</tissue>
    </source>
</reference>
<evidence type="ECO:0000313" key="2">
    <source>
        <dbReference type="EMBL" id="KAF7842308.1"/>
    </source>
</evidence>
<evidence type="ECO:0000313" key="3">
    <source>
        <dbReference type="Proteomes" id="UP000634136"/>
    </source>
</evidence>
<proteinExistence type="predicted"/>
<accession>A0A834XFI8</accession>
<gene>
    <name evidence="2" type="ORF">G2W53_004606</name>
</gene>
<dbReference type="EMBL" id="JAAIUW010000002">
    <property type="protein sequence ID" value="KAF7842308.1"/>
    <property type="molecule type" value="Genomic_DNA"/>
</dbReference>
<comment type="caution">
    <text evidence="2">The sequence shown here is derived from an EMBL/GenBank/DDBJ whole genome shotgun (WGS) entry which is preliminary data.</text>
</comment>
<protein>
    <submittedName>
        <fullName evidence="2">Uncharacterized protein</fullName>
    </submittedName>
</protein>
<feature type="region of interest" description="Disordered" evidence="1">
    <location>
        <begin position="1"/>
        <end position="90"/>
    </location>
</feature>
<sequence length="90" mass="10152">MEQEIVNEDPMIIGSPVKGGSKPNHNKEKATNETEQEEANNLRSPEKLQPKEEQIHNKKIEGQVSDLNEIAAKNEQRGGYPPNLQEVHQL</sequence>
<name>A0A834XFI8_9FABA</name>
<dbReference type="AlphaFoldDB" id="A0A834XFI8"/>
<keyword evidence="3" id="KW-1185">Reference proteome</keyword>
<feature type="compositionally biased region" description="Basic and acidic residues" evidence="1">
    <location>
        <begin position="44"/>
        <end position="61"/>
    </location>
</feature>
<organism evidence="2 3">
    <name type="scientific">Senna tora</name>
    <dbReference type="NCBI Taxonomy" id="362788"/>
    <lineage>
        <taxon>Eukaryota</taxon>
        <taxon>Viridiplantae</taxon>
        <taxon>Streptophyta</taxon>
        <taxon>Embryophyta</taxon>
        <taxon>Tracheophyta</taxon>
        <taxon>Spermatophyta</taxon>
        <taxon>Magnoliopsida</taxon>
        <taxon>eudicotyledons</taxon>
        <taxon>Gunneridae</taxon>
        <taxon>Pentapetalae</taxon>
        <taxon>rosids</taxon>
        <taxon>fabids</taxon>
        <taxon>Fabales</taxon>
        <taxon>Fabaceae</taxon>
        <taxon>Caesalpinioideae</taxon>
        <taxon>Cassia clade</taxon>
        <taxon>Senna</taxon>
    </lineage>
</organism>
<dbReference type="Proteomes" id="UP000634136">
    <property type="component" value="Unassembled WGS sequence"/>
</dbReference>